<feature type="region of interest" description="Disordered" evidence="3">
    <location>
        <begin position="37"/>
        <end position="67"/>
    </location>
</feature>
<reference evidence="6" key="1">
    <citation type="journal article" date="2019" name="Int. J. Syst. Evol. Microbiol.">
        <title>The Global Catalogue of Microorganisms (GCM) 10K type strain sequencing project: providing services to taxonomists for standard genome sequencing and annotation.</title>
        <authorList>
            <consortium name="The Broad Institute Genomics Platform"/>
            <consortium name="The Broad Institute Genome Sequencing Center for Infectious Disease"/>
            <person name="Wu L."/>
            <person name="Ma J."/>
        </authorList>
    </citation>
    <scope>NUCLEOTIDE SEQUENCE [LARGE SCALE GENOMIC DNA]</scope>
    <source>
        <strain evidence="6">KCTC 52239</strain>
    </source>
</reference>
<organism evidence="5 6">
    <name type="scientific">Paracoccus fontiphilus</name>
    <dbReference type="NCBI Taxonomy" id="1815556"/>
    <lineage>
        <taxon>Bacteria</taxon>
        <taxon>Pseudomonadati</taxon>
        <taxon>Pseudomonadota</taxon>
        <taxon>Alphaproteobacteria</taxon>
        <taxon>Rhodobacterales</taxon>
        <taxon>Paracoccaceae</taxon>
        <taxon>Paracoccus</taxon>
    </lineage>
</organism>
<evidence type="ECO:0000256" key="3">
    <source>
        <dbReference type="SAM" id="MobiDB-lite"/>
    </source>
</evidence>
<evidence type="ECO:0000313" key="5">
    <source>
        <dbReference type="EMBL" id="MFC3169823.1"/>
    </source>
</evidence>
<dbReference type="SMART" id="SM00342">
    <property type="entry name" value="HTH_ARAC"/>
    <property type="match status" value="1"/>
</dbReference>
<keyword evidence="1" id="KW-0805">Transcription regulation</keyword>
<dbReference type="EMBL" id="JBHRTE010000086">
    <property type="protein sequence ID" value="MFC3169823.1"/>
    <property type="molecule type" value="Genomic_DNA"/>
</dbReference>
<dbReference type="Gene3D" id="1.10.10.60">
    <property type="entry name" value="Homeodomain-like"/>
    <property type="match status" value="1"/>
</dbReference>
<dbReference type="RefSeq" id="WP_207465069.1">
    <property type="nucleotide sequence ID" value="NZ_JAFNAW010000002.1"/>
</dbReference>
<dbReference type="PROSITE" id="PS01124">
    <property type="entry name" value="HTH_ARAC_FAMILY_2"/>
    <property type="match status" value="1"/>
</dbReference>
<keyword evidence="2" id="KW-0804">Transcription</keyword>
<gene>
    <name evidence="5" type="ORF">ACFOD7_17365</name>
</gene>
<evidence type="ECO:0000313" key="6">
    <source>
        <dbReference type="Proteomes" id="UP001595557"/>
    </source>
</evidence>
<dbReference type="PANTHER" id="PTHR11019">
    <property type="entry name" value="HTH-TYPE TRANSCRIPTIONAL REGULATOR NIMR"/>
    <property type="match status" value="1"/>
</dbReference>
<dbReference type="Pfam" id="PF12833">
    <property type="entry name" value="HTH_18"/>
    <property type="match status" value="1"/>
</dbReference>
<dbReference type="SUPFAM" id="SSF46689">
    <property type="entry name" value="Homeodomain-like"/>
    <property type="match status" value="1"/>
</dbReference>
<protein>
    <submittedName>
        <fullName evidence="5">Helix-turn-helix transcriptional regulator</fullName>
    </submittedName>
</protein>
<feature type="domain" description="HTH araC/xylS-type" evidence="4">
    <location>
        <begin position="238"/>
        <end position="336"/>
    </location>
</feature>
<evidence type="ECO:0000259" key="4">
    <source>
        <dbReference type="PROSITE" id="PS01124"/>
    </source>
</evidence>
<dbReference type="PANTHER" id="PTHR11019:SF199">
    <property type="entry name" value="HTH-TYPE TRANSCRIPTIONAL REGULATOR NIMR"/>
    <property type="match status" value="1"/>
</dbReference>
<dbReference type="Proteomes" id="UP001595557">
    <property type="component" value="Unassembled WGS sequence"/>
</dbReference>
<keyword evidence="6" id="KW-1185">Reference proteome</keyword>
<dbReference type="InterPro" id="IPR009057">
    <property type="entry name" value="Homeodomain-like_sf"/>
</dbReference>
<dbReference type="InterPro" id="IPR018060">
    <property type="entry name" value="HTH_AraC"/>
</dbReference>
<comment type="caution">
    <text evidence="5">The sequence shown here is derived from an EMBL/GenBank/DDBJ whole genome shotgun (WGS) entry which is preliminary data.</text>
</comment>
<evidence type="ECO:0000256" key="2">
    <source>
        <dbReference type="ARBA" id="ARBA00023163"/>
    </source>
</evidence>
<accession>A0ABV7IJY7</accession>
<name>A0ABV7IJY7_9RHOB</name>
<feature type="compositionally biased region" description="Pro residues" evidence="3">
    <location>
        <begin position="44"/>
        <end position="54"/>
    </location>
</feature>
<proteinExistence type="predicted"/>
<evidence type="ECO:0000256" key="1">
    <source>
        <dbReference type="ARBA" id="ARBA00023015"/>
    </source>
</evidence>
<sequence>MTALEHSQWKAGFPFSPSTIRAGRRLQVDGVNAPFIPEAHEHPAAPPAVAPPAAAPSGDNPMPAVMQPALRGAHPVGRQSGMRLVPLEAFVWGSRSNPPQPRTRPDHVLIWVNEGRTQLDFPRNRFCLRADDLRYIPAGTAFAASPAGGTRGHVALISARLGAQATPRLPDRVTAAHVGNHAAQLEATLREIGVETSTSDPGTLSCLVNLLSLRLRQLAPDRPDAASETGLPDRPLIDRFLALAQERLGACRSVAELAAELGSSTLLLDQACLAAHGKRAVELVHDLQLECAVRLLRETAHATQRIAAELGYSSHAHFTRAFVAATGRTPEAFRAQSC</sequence>